<gene>
    <name evidence="1" type="ORF">TWF506_005995</name>
</gene>
<proteinExistence type="predicted"/>
<name>A0AAN8NQ68_9PEZI</name>
<protein>
    <submittedName>
        <fullName evidence="1">Uncharacterized protein</fullName>
    </submittedName>
</protein>
<organism evidence="1 2">
    <name type="scientific">Arthrobotrys conoides</name>
    <dbReference type="NCBI Taxonomy" id="74498"/>
    <lineage>
        <taxon>Eukaryota</taxon>
        <taxon>Fungi</taxon>
        <taxon>Dikarya</taxon>
        <taxon>Ascomycota</taxon>
        <taxon>Pezizomycotina</taxon>
        <taxon>Orbiliomycetes</taxon>
        <taxon>Orbiliales</taxon>
        <taxon>Orbiliaceae</taxon>
        <taxon>Arthrobotrys</taxon>
    </lineage>
</organism>
<comment type="caution">
    <text evidence="1">The sequence shown here is derived from an EMBL/GenBank/DDBJ whole genome shotgun (WGS) entry which is preliminary data.</text>
</comment>
<reference evidence="1 2" key="1">
    <citation type="submission" date="2019-10" db="EMBL/GenBank/DDBJ databases">
        <authorList>
            <person name="Palmer J.M."/>
        </authorList>
    </citation>
    <scope>NUCLEOTIDE SEQUENCE [LARGE SCALE GENOMIC DNA]</scope>
    <source>
        <strain evidence="1 2">TWF506</strain>
    </source>
</reference>
<accession>A0AAN8NQ68</accession>
<keyword evidence="2" id="KW-1185">Reference proteome</keyword>
<dbReference type="AlphaFoldDB" id="A0AAN8NQ68"/>
<dbReference type="Proteomes" id="UP001307849">
    <property type="component" value="Unassembled WGS sequence"/>
</dbReference>
<dbReference type="EMBL" id="JAVHJM010000003">
    <property type="protein sequence ID" value="KAK6516083.1"/>
    <property type="molecule type" value="Genomic_DNA"/>
</dbReference>
<sequence length="91" mass="9834">MSSLLFGPASPDKRVEMASLMFFTAAKPQVESSHLLSQNLRQTTAPASLMVTTTSQKVFSSIIADLTPKELLQDMSSVLVFPTPHSHSATL</sequence>
<evidence type="ECO:0000313" key="1">
    <source>
        <dbReference type="EMBL" id="KAK6516083.1"/>
    </source>
</evidence>
<evidence type="ECO:0000313" key="2">
    <source>
        <dbReference type="Proteomes" id="UP001307849"/>
    </source>
</evidence>